<evidence type="ECO:0000313" key="4">
    <source>
        <dbReference type="Proteomes" id="UP000018877"/>
    </source>
</evidence>
<protein>
    <recommendedName>
        <fullName evidence="5">DUF3139 domain-containing protein</fullName>
    </recommendedName>
</protein>
<proteinExistence type="predicted"/>
<evidence type="ECO:0000256" key="2">
    <source>
        <dbReference type="SAM" id="Phobius"/>
    </source>
</evidence>
<feature type="compositionally biased region" description="Basic and acidic residues" evidence="1">
    <location>
        <begin position="103"/>
        <end position="116"/>
    </location>
</feature>
<keyword evidence="2" id="KW-1133">Transmembrane helix</keyword>
<comment type="caution">
    <text evidence="3">The sequence shown here is derived from an EMBL/GenBank/DDBJ whole genome shotgun (WGS) entry which is preliminary data.</text>
</comment>
<keyword evidence="4" id="KW-1185">Reference proteome</keyword>
<gene>
    <name evidence="3" type="ORF">BAVI_23859</name>
</gene>
<reference evidence="3 4" key="1">
    <citation type="journal article" date="2014" name="Environ. Microbiol.">
        <title>The nitrate-ammonifying and nosZ-carrying bacterium Bacillus vireti is a potent source and sink for nitric and nitrous oxide under high nitrate conditions.</title>
        <authorList>
            <person name="Mania D."/>
            <person name="Heylen K."/>
            <person name="van Spanning R.J."/>
            <person name="Frostegard A."/>
        </authorList>
    </citation>
    <scope>NUCLEOTIDE SEQUENCE [LARGE SCALE GENOMIC DNA]</scope>
    <source>
        <strain evidence="3 4">LMG 21834</strain>
    </source>
</reference>
<feature type="transmembrane region" description="Helical" evidence="2">
    <location>
        <begin position="5"/>
        <end position="27"/>
    </location>
</feature>
<dbReference type="Pfam" id="PF11337">
    <property type="entry name" value="DUF3139"/>
    <property type="match status" value="1"/>
</dbReference>
<sequence length="116" mass="13814">MKKKFVILITIIFWLIIILPFGVYFGIDGYIQYQLNSLKDDTYAYLLKEYNKDQIQKIETQLTIGSYHYAAFVTFKDEPKHVYEYRRIEGKIRQGTPLPSEEDAPKYNHLEPDKDK</sequence>
<evidence type="ECO:0000313" key="3">
    <source>
        <dbReference type="EMBL" id="ETI66198.1"/>
    </source>
</evidence>
<dbReference type="Proteomes" id="UP000018877">
    <property type="component" value="Unassembled WGS sequence"/>
</dbReference>
<keyword evidence="2" id="KW-0812">Transmembrane</keyword>
<keyword evidence="2" id="KW-0472">Membrane</keyword>
<dbReference type="AlphaFoldDB" id="A0AB94IGG0"/>
<accession>A0AB94IGG0</accession>
<name>A0AB94IGG0_9BACI</name>
<dbReference type="EMBL" id="ALAN01000162">
    <property type="protein sequence ID" value="ETI66198.1"/>
    <property type="molecule type" value="Genomic_DNA"/>
</dbReference>
<dbReference type="RefSeq" id="WP_024030928.1">
    <property type="nucleotide sequence ID" value="NZ_ALAN01000162.1"/>
</dbReference>
<feature type="region of interest" description="Disordered" evidence="1">
    <location>
        <begin position="94"/>
        <end position="116"/>
    </location>
</feature>
<evidence type="ECO:0008006" key="5">
    <source>
        <dbReference type="Google" id="ProtNLM"/>
    </source>
</evidence>
<evidence type="ECO:0000256" key="1">
    <source>
        <dbReference type="SAM" id="MobiDB-lite"/>
    </source>
</evidence>
<dbReference type="InterPro" id="IPR021486">
    <property type="entry name" value="DUF3139"/>
</dbReference>
<organism evidence="3 4">
    <name type="scientific">Neobacillus vireti LMG 21834</name>
    <dbReference type="NCBI Taxonomy" id="1131730"/>
    <lineage>
        <taxon>Bacteria</taxon>
        <taxon>Bacillati</taxon>
        <taxon>Bacillota</taxon>
        <taxon>Bacilli</taxon>
        <taxon>Bacillales</taxon>
        <taxon>Bacillaceae</taxon>
        <taxon>Neobacillus</taxon>
    </lineage>
</organism>